<dbReference type="Gene3D" id="3.50.80.20">
    <property type="entry name" value="D-Ala-D-Ala carboxypeptidase C, peptidase S13"/>
    <property type="match status" value="1"/>
</dbReference>
<evidence type="ECO:0000256" key="1">
    <source>
        <dbReference type="ARBA" id="ARBA00006096"/>
    </source>
</evidence>
<evidence type="ECO:0000313" key="3">
    <source>
        <dbReference type="EMBL" id="KUG26653.1"/>
    </source>
</evidence>
<dbReference type="EC" id="3.4.16.4" evidence="3"/>
<organism evidence="3">
    <name type="scientific">hydrocarbon metagenome</name>
    <dbReference type="NCBI Taxonomy" id="938273"/>
    <lineage>
        <taxon>unclassified sequences</taxon>
        <taxon>metagenomes</taxon>
        <taxon>ecological metagenomes</taxon>
    </lineage>
</organism>
<dbReference type="GO" id="GO:0009002">
    <property type="term" value="F:serine-type D-Ala-D-Ala carboxypeptidase activity"/>
    <property type="evidence" value="ECO:0007669"/>
    <property type="project" value="UniProtKB-EC"/>
</dbReference>
<reference evidence="3" key="1">
    <citation type="journal article" date="2015" name="Proc. Natl. Acad. Sci. U.S.A.">
        <title>Networks of energetic and metabolic interactions define dynamics in microbial communities.</title>
        <authorList>
            <person name="Embree M."/>
            <person name="Liu J.K."/>
            <person name="Al-Bassam M.M."/>
            <person name="Zengler K."/>
        </authorList>
    </citation>
    <scope>NUCLEOTIDE SEQUENCE</scope>
</reference>
<dbReference type="InterPro" id="IPR012338">
    <property type="entry name" value="Beta-lactam/transpept-like"/>
</dbReference>
<evidence type="ECO:0000256" key="2">
    <source>
        <dbReference type="ARBA" id="ARBA00022801"/>
    </source>
</evidence>
<dbReference type="PANTHER" id="PTHR30023">
    <property type="entry name" value="D-ALANYL-D-ALANINE CARBOXYPEPTIDASE"/>
    <property type="match status" value="1"/>
</dbReference>
<dbReference type="AlphaFoldDB" id="A0A0W8G0K8"/>
<dbReference type="EMBL" id="LNQE01000426">
    <property type="protein sequence ID" value="KUG26653.1"/>
    <property type="molecule type" value="Genomic_DNA"/>
</dbReference>
<comment type="similarity">
    <text evidence="1">Belongs to the peptidase S13 family.</text>
</comment>
<protein>
    <submittedName>
        <fullName evidence="3">D-alanyl-d-alanine carboxypeptidase</fullName>
        <ecNumber evidence="3">3.4.16.4</ecNumber>
    </submittedName>
</protein>
<dbReference type="PANTHER" id="PTHR30023:SF0">
    <property type="entry name" value="PENICILLIN-SENSITIVE CARBOXYPEPTIDASE A"/>
    <property type="match status" value="1"/>
</dbReference>
<keyword evidence="3" id="KW-0121">Carboxypeptidase</keyword>
<sequence length="471" mass="53399">MKKIFLIFFSLIFFSHLNLPAQSLSDRIEETLKDSLFVSAQIAIDVYDLTNQEYAYRKNEDLLFHPASSMKLFTTAASLLYLGIDEKFKTNFLYTGSIIDSVLNGDLVVEGGFDPMFITSDLDSLIIKLHQKGIKKINGNLLADISNIDSLYFGRGWMWDDNPNSYMPYLSSLNINKNSLKICYQPGGIGDNALIKFEPPSNYFTFENNLITTNEDTSNLKITRDWLGERNHILVQGEISYRRKSDSLQVNIKHPHLYFLQLLSEKLNKNDIPFSGKMDVLFDNTELDTLYQFNRNLIDVINETNKESDNLNAEMLLRKLSRRFFDSSASAEKGLQLIDSLVIKLGRNPKHFVFADGSGLSHYNLVSASLIVDLLKYIYYEHPMEYGYFFNSLPIAGLDGTLEKRMKFGKAFSSVYAKTGTISGVSTLSGYAKTENENLLAFSILIQNFTGSAKTARNIQDKICNILAGHK</sequence>
<dbReference type="InterPro" id="IPR000667">
    <property type="entry name" value="Peptidase_S13"/>
</dbReference>
<comment type="caution">
    <text evidence="3">The sequence shown here is derived from an EMBL/GenBank/DDBJ whole genome shotgun (WGS) entry which is preliminary data.</text>
</comment>
<keyword evidence="3" id="KW-0645">Protease</keyword>
<gene>
    <name evidence="3" type="ORF">ASZ90_003496</name>
</gene>
<accession>A0A0W8G0K8</accession>
<dbReference type="Gene3D" id="3.40.710.10">
    <property type="entry name" value="DD-peptidase/beta-lactamase superfamily"/>
    <property type="match status" value="1"/>
</dbReference>
<keyword evidence="2 3" id="KW-0378">Hydrolase</keyword>
<dbReference type="GO" id="GO:0006508">
    <property type="term" value="P:proteolysis"/>
    <property type="evidence" value="ECO:0007669"/>
    <property type="project" value="InterPro"/>
</dbReference>
<name>A0A0W8G0K8_9ZZZZ</name>
<dbReference type="Pfam" id="PF02113">
    <property type="entry name" value="Peptidase_S13"/>
    <property type="match status" value="1"/>
</dbReference>
<dbReference type="GO" id="GO:0000270">
    <property type="term" value="P:peptidoglycan metabolic process"/>
    <property type="evidence" value="ECO:0007669"/>
    <property type="project" value="TreeGrafter"/>
</dbReference>
<dbReference type="NCBIfam" id="TIGR00666">
    <property type="entry name" value="PBP4"/>
    <property type="match status" value="1"/>
</dbReference>
<proteinExistence type="inferred from homology"/>
<dbReference type="SUPFAM" id="SSF56601">
    <property type="entry name" value="beta-lactamase/transpeptidase-like"/>
    <property type="match status" value="1"/>
</dbReference>
<dbReference type="PRINTS" id="PR00922">
    <property type="entry name" value="DADACBPTASE3"/>
</dbReference>